<organism evidence="2">
    <name type="scientific">Eiseniibacteriota bacterium</name>
    <dbReference type="NCBI Taxonomy" id="2212470"/>
    <lineage>
        <taxon>Bacteria</taxon>
        <taxon>Candidatus Eiseniibacteriota</taxon>
    </lineage>
</organism>
<protein>
    <submittedName>
        <fullName evidence="2">Uncharacterized protein</fullName>
    </submittedName>
</protein>
<feature type="chain" id="PRO_5032595366" evidence="1">
    <location>
        <begin position="19"/>
        <end position="134"/>
    </location>
</feature>
<dbReference type="EMBL" id="DSQF01000018">
    <property type="protein sequence ID" value="HGZ43526.1"/>
    <property type="molecule type" value="Genomic_DNA"/>
</dbReference>
<evidence type="ECO:0000256" key="1">
    <source>
        <dbReference type="SAM" id="SignalP"/>
    </source>
</evidence>
<accession>A0A832I4C6</accession>
<name>A0A832I4C6_UNCEI</name>
<comment type="caution">
    <text evidence="2">The sequence shown here is derived from an EMBL/GenBank/DDBJ whole genome shotgun (WGS) entry which is preliminary data.</text>
</comment>
<dbReference type="AlphaFoldDB" id="A0A832I4C6"/>
<feature type="signal peptide" evidence="1">
    <location>
        <begin position="1"/>
        <end position="18"/>
    </location>
</feature>
<reference evidence="2" key="1">
    <citation type="journal article" date="2020" name="mSystems">
        <title>Genome- and Community-Level Interaction Insights into Carbon Utilization and Element Cycling Functions of Hydrothermarchaeota in Hydrothermal Sediment.</title>
        <authorList>
            <person name="Zhou Z."/>
            <person name="Liu Y."/>
            <person name="Xu W."/>
            <person name="Pan J."/>
            <person name="Luo Z.H."/>
            <person name="Li M."/>
        </authorList>
    </citation>
    <scope>NUCLEOTIDE SEQUENCE [LARGE SCALE GENOMIC DNA]</scope>
    <source>
        <strain evidence="2">SpSt-381</strain>
    </source>
</reference>
<evidence type="ECO:0000313" key="2">
    <source>
        <dbReference type="EMBL" id="HGZ43526.1"/>
    </source>
</evidence>
<proteinExistence type="predicted"/>
<keyword evidence="1" id="KW-0732">Signal</keyword>
<gene>
    <name evidence="2" type="ORF">ENR23_08895</name>
</gene>
<sequence>MKKTIVAVLALVASAGLAAVTAAGPGHDHDHKSAAVTVTGEVVDLGCYLGHAAVGEKHASCATKCIAGGMPMGLLTADGKLYLLTMNHDNADPYQQLKSLAAKKVTVTGMLMERSGMKGLDVTAVKAPAAAAGK</sequence>